<proteinExistence type="predicted"/>
<organism evidence="2 3">
    <name type="scientific">Gossypium stocksii</name>
    <dbReference type="NCBI Taxonomy" id="47602"/>
    <lineage>
        <taxon>Eukaryota</taxon>
        <taxon>Viridiplantae</taxon>
        <taxon>Streptophyta</taxon>
        <taxon>Embryophyta</taxon>
        <taxon>Tracheophyta</taxon>
        <taxon>Spermatophyta</taxon>
        <taxon>Magnoliopsida</taxon>
        <taxon>eudicotyledons</taxon>
        <taxon>Gunneridae</taxon>
        <taxon>Pentapetalae</taxon>
        <taxon>rosids</taxon>
        <taxon>malvids</taxon>
        <taxon>Malvales</taxon>
        <taxon>Malvaceae</taxon>
        <taxon>Malvoideae</taxon>
        <taxon>Gossypium</taxon>
    </lineage>
</organism>
<name>A0A9D3VSS5_9ROSI</name>
<protein>
    <submittedName>
        <fullName evidence="2">Uncharacterized protein</fullName>
    </submittedName>
</protein>
<feature type="compositionally biased region" description="Acidic residues" evidence="1">
    <location>
        <begin position="132"/>
        <end position="144"/>
    </location>
</feature>
<sequence length="153" mass="17458">MSKNIFSSYKGDLSFKNESSNPLWPTHWERLCIIPKENVVIPIVHEIYAFLKHQIVEDGTGVYVTVVTVREVPLFLSNIFEFYDISSCEKDFTNGVDLDRLQNIDINDVIKYLTQAPTHHDKGMNSERADSEDGGDAQDLLGTEDEYEAVFQP</sequence>
<gene>
    <name evidence="2" type="ORF">J1N35_019580</name>
</gene>
<accession>A0A9D3VSS5</accession>
<feature type="compositionally biased region" description="Basic and acidic residues" evidence="1">
    <location>
        <begin position="118"/>
        <end position="131"/>
    </location>
</feature>
<dbReference type="Proteomes" id="UP000828251">
    <property type="component" value="Unassembled WGS sequence"/>
</dbReference>
<reference evidence="2 3" key="1">
    <citation type="journal article" date="2021" name="Plant Biotechnol. J.">
        <title>Multi-omics assisted identification of the key and species-specific regulatory components of drought-tolerant mechanisms in Gossypium stocksii.</title>
        <authorList>
            <person name="Yu D."/>
            <person name="Ke L."/>
            <person name="Zhang D."/>
            <person name="Wu Y."/>
            <person name="Sun Y."/>
            <person name="Mei J."/>
            <person name="Sun J."/>
            <person name="Sun Y."/>
        </authorList>
    </citation>
    <scope>NUCLEOTIDE SEQUENCE [LARGE SCALE GENOMIC DNA]</scope>
    <source>
        <strain evidence="3">cv. E1</strain>
        <tissue evidence="2">Leaf</tissue>
    </source>
</reference>
<evidence type="ECO:0000256" key="1">
    <source>
        <dbReference type="SAM" id="MobiDB-lite"/>
    </source>
</evidence>
<evidence type="ECO:0000313" key="3">
    <source>
        <dbReference type="Proteomes" id="UP000828251"/>
    </source>
</evidence>
<keyword evidence="3" id="KW-1185">Reference proteome</keyword>
<comment type="caution">
    <text evidence="2">The sequence shown here is derived from an EMBL/GenBank/DDBJ whole genome shotgun (WGS) entry which is preliminary data.</text>
</comment>
<dbReference type="EMBL" id="JAIQCV010000006">
    <property type="protein sequence ID" value="KAH1092323.1"/>
    <property type="molecule type" value="Genomic_DNA"/>
</dbReference>
<evidence type="ECO:0000313" key="2">
    <source>
        <dbReference type="EMBL" id="KAH1092323.1"/>
    </source>
</evidence>
<feature type="region of interest" description="Disordered" evidence="1">
    <location>
        <begin position="118"/>
        <end position="144"/>
    </location>
</feature>
<dbReference type="AlphaFoldDB" id="A0A9D3VSS5"/>